<organism evidence="1 2">
    <name type="scientific">Yersinia pestis</name>
    <dbReference type="NCBI Taxonomy" id="632"/>
    <lineage>
        <taxon>Bacteria</taxon>
        <taxon>Pseudomonadati</taxon>
        <taxon>Pseudomonadota</taxon>
        <taxon>Gammaproteobacteria</taxon>
        <taxon>Enterobacterales</taxon>
        <taxon>Yersiniaceae</taxon>
        <taxon>Yersinia</taxon>
    </lineage>
</organism>
<dbReference type="Proteomes" id="UP000002490">
    <property type="component" value="Chromosome"/>
</dbReference>
<evidence type="ECO:0000313" key="2">
    <source>
        <dbReference type="Proteomes" id="UP000002490"/>
    </source>
</evidence>
<dbReference type="AlphaFoldDB" id="Q8CL70"/>
<evidence type="ECO:0000313" key="1">
    <source>
        <dbReference type="EMBL" id="AAM85563.1"/>
    </source>
</evidence>
<dbReference type="HOGENOM" id="CLU_3298974_0_0_6"/>
<protein>
    <submittedName>
        <fullName evidence="1">Uncharacterized protein</fullName>
    </submittedName>
</protein>
<sequence length="40" mass="4364">MGTLASALNVKTAINNADGSVIDTFMTFDLCYFMPNQYKG</sequence>
<dbReference type="KEGG" id="ypk:y1997"/>
<proteinExistence type="predicted"/>
<accession>Q8CL70</accession>
<reference evidence="1 2" key="1">
    <citation type="journal article" date="2002" name="J. Bacteriol.">
        <title>Genome sequence of Yersinia pestis KIM.</title>
        <authorList>
            <person name="Deng W."/>
            <person name="Burland V."/>
            <person name="Plunkett G.III."/>
            <person name="Boutin A."/>
            <person name="Mayhew G.F."/>
            <person name="Liss P."/>
            <person name="Perna N.T."/>
            <person name="Rose D.J."/>
            <person name="Mau B."/>
            <person name="Zhou S."/>
            <person name="Schwartz D.C."/>
            <person name="Fetherston J.D."/>
            <person name="Lindler L.E."/>
            <person name="Brubaker R.R."/>
            <person name="Plana G.V."/>
            <person name="Straley S.C."/>
            <person name="McDonough K.A."/>
            <person name="Nilles M.L."/>
            <person name="Matson J.S."/>
            <person name="Blattner F.R."/>
            <person name="Perry R.D."/>
        </authorList>
    </citation>
    <scope>NUCLEOTIDE SEQUENCE [LARGE SCALE GENOMIC DNA]</scope>
    <source>
        <strain evidence="2">KIM10+ / Biovar Mediaevalis</strain>
    </source>
</reference>
<dbReference type="EMBL" id="AE009952">
    <property type="protein sequence ID" value="AAM85563.1"/>
    <property type="molecule type" value="Genomic_DNA"/>
</dbReference>
<name>Q8CL70_YERPE</name>
<dbReference type="DNASU" id="1146944"/>
<gene>
    <name evidence="1" type="ordered locus">y1997</name>
</gene>